<organism evidence="3 4">
    <name type="scientific">Elaphomyces granulatus</name>
    <dbReference type="NCBI Taxonomy" id="519963"/>
    <lineage>
        <taxon>Eukaryota</taxon>
        <taxon>Fungi</taxon>
        <taxon>Dikarya</taxon>
        <taxon>Ascomycota</taxon>
        <taxon>Pezizomycotina</taxon>
        <taxon>Eurotiomycetes</taxon>
        <taxon>Eurotiomycetidae</taxon>
        <taxon>Eurotiales</taxon>
        <taxon>Elaphomycetaceae</taxon>
        <taxon>Elaphomyces</taxon>
    </lineage>
</organism>
<reference evidence="3 4" key="1">
    <citation type="journal article" date="2015" name="Environ. Microbiol.">
        <title>Metagenome sequence of Elaphomyces granulatus from sporocarp tissue reveals Ascomycota ectomycorrhizal fingerprints of genome expansion and a Proteobacteria-rich microbiome.</title>
        <authorList>
            <person name="Quandt C.A."/>
            <person name="Kohler A."/>
            <person name="Hesse C.N."/>
            <person name="Sharpton T.J."/>
            <person name="Martin F."/>
            <person name="Spatafora J.W."/>
        </authorList>
    </citation>
    <scope>NUCLEOTIDE SEQUENCE [LARGE SCALE GENOMIC DNA]</scope>
    <source>
        <strain evidence="3 4">OSC145934</strain>
    </source>
</reference>
<dbReference type="InterPro" id="IPR056124">
    <property type="entry name" value="DUF7707"/>
</dbReference>
<comment type="caution">
    <text evidence="3">The sequence shown here is derived from an EMBL/GenBank/DDBJ whole genome shotgun (WGS) entry which is preliminary data.</text>
</comment>
<keyword evidence="4" id="KW-1185">Reference proteome</keyword>
<dbReference type="OrthoDB" id="2121879at2759"/>
<dbReference type="Proteomes" id="UP000243515">
    <property type="component" value="Unassembled WGS sequence"/>
</dbReference>
<protein>
    <recommendedName>
        <fullName evidence="2">DUF7707 domain-containing protein</fullName>
    </recommendedName>
</protein>
<evidence type="ECO:0000313" key="3">
    <source>
        <dbReference type="EMBL" id="OXV06603.1"/>
    </source>
</evidence>
<evidence type="ECO:0000259" key="2">
    <source>
        <dbReference type="Pfam" id="PF24808"/>
    </source>
</evidence>
<dbReference type="PANTHER" id="PTHR38118:SF4">
    <property type="match status" value="1"/>
</dbReference>
<evidence type="ECO:0000313" key="4">
    <source>
        <dbReference type="Proteomes" id="UP000243515"/>
    </source>
</evidence>
<gene>
    <name evidence="3" type="ORF">Egran_05627</name>
</gene>
<name>A0A232LR18_9EURO</name>
<proteinExistence type="predicted"/>
<dbReference type="AlphaFoldDB" id="A0A232LR18"/>
<feature type="chain" id="PRO_5012014282" description="DUF7707 domain-containing protein" evidence="1">
    <location>
        <begin position="19"/>
        <end position="192"/>
    </location>
</feature>
<feature type="domain" description="DUF7707" evidence="2">
    <location>
        <begin position="27"/>
        <end position="124"/>
    </location>
</feature>
<sequence>MPSFIVLILSVFVVAIMAQNYTFPSGFNIGLVSSTEKASWCQGERNTCPQICGGAASPNDCESDTLTFHCVCINGTVPNVALYQNTIPFYVCNSNYGQCIKNNPSDVDAQRQCKNGLASCGTLNASASIASTTTSTSATTLTTGTTSATATTTSAAASAATSKAAAMALQAAQDHSTGLLVAALLAAVRILL</sequence>
<evidence type="ECO:0000256" key="1">
    <source>
        <dbReference type="SAM" id="SignalP"/>
    </source>
</evidence>
<accession>A0A232LR18</accession>
<dbReference type="PANTHER" id="PTHR38118">
    <property type="entry name" value="ANCHORED CELL WALL PROTEIN 11-RELATED"/>
    <property type="match status" value="1"/>
</dbReference>
<dbReference type="Pfam" id="PF24808">
    <property type="entry name" value="DUF7707"/>
    <property type="match status" value="1"/>
</dbReference>
<keyword evidence="1" id="KW-0732">Signal</keyword>
<dbReference type="EMBL" id="NPHW01005601">
    <property type="protein sequence ID" value="OXV06603.1"/>
    <property type="molecule type" value="Genomic_DNA"/>
</dbReference>
<feature type="signal peptide" evidence="1">
    <location>
        <begin position="1"/>
        <end position="18"/>
    </location>
</feature>